<name>A0AAD6D7D7_9EURO</name>
<evidence type="ECO:0000256" key="1">
    <source>
        <dbReference type="ARBA" id="ARBA00006787"/>
    </source>
</evidence>
<dbReference type="PANTHER" id="PTHR10543:SF89">
    <property type="entry name" value="CAROTENOID 9,10(9',10')-CLEAVAGE DIOXYGENASE 1"/>
    <property type="match status" value="1"/>
</dbReference>
<comment type="cofactor">
    <cofactor evidence="5">
        <name>Fe(2+)</name>
        <dbReference type="ChEBI" id="CHEBI:29033"/>
    </cofactor>
    <text evidence="5">Binds 1 Fe(2+) ion per subunit.</text>
</comment>
<protein>
    <recommendedName>
        <fullName evidence="8">Carotenoid oxygenase</fullName>
    </recommendedName>
</protein>
<evidence type="ECO:0000313" key="6">
    <source>
        <dbReference type="EMBL" id="KAJ5557349.1"/>
    </source>
</evidence>
<keyword evidence="3" id="KW-0560">Oxidoreductase</keyword>
<comment type="similarity">
    <text evidence="1">Belongs to the carotenoid oxygenase family.</text>
</comment>
<sequence length="614" mass="69022">MAWKRSLESERSLKGNFAPIQRQRNLEPCTYYGTIPVELHGGQYVRNGGNPSFGDGLSGRVHMFDGDGMLAGVLFRTTEQPGKIEPCFVNKYILTDVYLAAKSMPFARSPILPSMAALINPLTSTLSTLSTLYQLCRFLILILWSHLNGHGAPVRKISVANTAIVYHDKRTLATCQTGPPMRVQLPSLETVEWYNGSLTNHGDTATGSGKDLLGRNGLLGFLKDWTTAHPYIDRNTGDFISFQSSFLPPFVWYTVIPGGEGEKSQHSGLNAAISGISSPKLMHDFGVSLKHTVIMDLPMSLDPINILKGRPIVHYDQNSPSRFGILPRHDPALIRWFETQACFIFHTASTWDEVTKSVRDGEVEAVNMVACRYTGADMLYSMASMDTGSIPSSKRQGSDSRLYYYRFLLSDHTQNHITHQWALSAIPFEMPVVSSSTDKPKFIYGCSSKNKMYGSNTGEPMKIDCLVKMDIESLIRQGIEKRTKEVDGCVDERIIGEILSSEDTEDCIKVFQAPEGWCAQEPCFVPRNNAQSEDDGYILTVMFDEAQLDKEGRALEDSRSELWIIEALDMRTVVARIFLPQRVPYGFHGNWFTREQIKMQRPYKSLRKHQWPNL</sequence>
<dbReference type="InterPro" id="IPR004294">
    <property type="entry name" value="Carotenoid_Oase"/>
</dbReference>
<dbReference type="Proteomes" id="UP001220324">
    <property type="component" value="Unassembled WGS sequence"/>
</dbReference>
<proteinExistence type="inferred from homology"/>
<reference evidence="6 7" key="1">
    <citation type="journal article" date="2023" name="IMA Fungus">
        <title>Comparative genomic study of the Penicillium genus elucidates a diverse pangenome and 15 lateral gene transfer events.</title>
        <authorList>
            <person name="Petersen C."/>
            <person name="Sorensen T."/>
            <person name="Nielsen M.R."/>
            <person name="Sondergaard T.E."/>
            <person name="Sorensen J.L."/>
            <person name="Fitzpatrick D.A."/>
            <person name="Frisvad J.C."/>
            <person name="Nielsen K.L."/>
        </authorList>
    </citation>
    <scope>NUCLEOTIDE SEQUENCE [LARGE SCALE GENOMIC DNA]</scope>
    <source>
        <strain evidence="6 7">IBT 35679</strain>
    </source>
</reference>
<dbReference type="GO" id="GO:0016121">
    <property type="term" value="P:carotene catabolic process"/>
    <property type="evidence" value="ECO:0007669"/>
    <property type="project" value="TreeGrafter"/>
</dbReference>
<evidence type="ECO:0000256" key="2">
    <source>
        <dbReference type="ARBA" id="ARBA00022723"/>
    </source>
</evidence>
<feature type="binding site" evidence="5">
    <location>
        <position position="229"/>
    </location>
    <ligand>
        <name>Fe cation</name>
        <dbReference type="ChEBI" id="CHEBI:24875"/>
        <note>catalytic</note>
    </ligand>
</feature>
<dbReference type="GO" id="GO:0046872">
    <property type="term" value="F:metal ion binding"/>
    <property type="evidence" value="ECO:0007669"/>
    <property type="project" value="UniProtKB-KW"/>
</dbReference>
<feature type="binding site" evidence="5">
    <location>
        <position position="283"/>
    </location>
    <ligand>
        <name>Fe cation</name>
        <dbReference type="ChEBI" id="CHEBI:24875"/>
        <note>catalytic</note>
    </ligand>
</feature>
<comment type="caution">
    <text evidence="6">The sequence shown here is derived from an EMBL/GenBank/DDBJ whole genome shotgun (WGS) entry which is preliminary data.</text>
</comment>
<dbReference type="AlphaFoldDB" id="A0AAD6D7D7"/>
<feature type="binding site" evidence="5">
    <location>
        <position position="588"/>
    </location>
    <ligand>
        <name>Fe cation</name>
        <dbReference type="ChEBI" id="CHEBI:24875"/>
        <note>catalytic</note>
    </ligand>
</feature>
<keyword evidence="4 5" id="KW-0408">Iron</keyword>
<gene>
    <name evidence="6" type="ORF">N7494_001264</name>
</gene>
<keyword evidence="7" id="KW-1185">Reference proteome</keyword>
<evidence type="ECO:0000256" key="3">
    <source>
        <dbReference type="ARBA" id="ARBA00023002"/>
    </source>
</evidence>
<evidence type="ECO:0000256" key="5">
    <source>
        <dbReference type="PIRSR" id="PIRSR604294-1"/>
    </source>
</evidence>
<dbReference type="Pfam" id="PF03055">
    <property type="entry name" value="RPE65"/>
    <property type="match status" value="1"/>
</dbReference>
<keyword evidence="2 5" id="KW-0479">Metal-binding</keyword>
<evidence type="ECO:0000256" key="4">
    <source>
        <dbReference type="ARBA" id="ARBA00023004"/>
    </source>
</evidence>
<dbReference type="GO" id="GO:0010436">
    <property type="term" value="F:carotenoid dioxygenase activity"/>
    <property type="evidence" value="ECO:0007669"/>
    <property type="project" value="TreeGrafter"/>
</dbReference>
<organism evidence="6 7">
    <name type="scientific">Penicillium frequentans</name>
    <dbReference type="NCBI Taxonomy" id="3151616"/>
    <lineage>
        <taxon>Eukaryota</taxon>
        <taxon>Fungi</taxon>
        <taxon>Dikarya</taxon>
        <taxon>Ascomycota</taxon>
        <taxon>Pezizomycotina</taxon>
        <taxon>Eurotiomycetes</taxon>
        <taxon>Eurotiomycetidae</taxon>
        <taxon>Eurotiales</taxon>
        <taxon>Aspergillaceae</taxon>
        <taxon>Penicillium</taxon>
    </lineage>
</organism>
<dbReference type="PANTHER" id="PTHR10543">
    <property type="entry name" value="BETA-CAROTENE DIOXYGENASE"/>
    <property type="match status" value="1"/>
</dbReference>
<dbReference type="EMBL" id="JAQIZZ010000001">
    <property type="protein sequence ID" value="KAJ5557349.1"/>
    <property type="molecule type" value="Genomic_DNA"/>
</dbReference>
<evidence type="ECO:0008006" key="8">
    <source>
        <dbReference type="Google" id="ProtNLM"/>
    </source>
</evidence>
<accession>A0AAD6D7D7</accession>
<feature type="binding site" evidence="5">
    <location>
        <position position="346"/>
    </location>
    <ligand>
        <name>Fe cation</name>
        <dbReference type="ChEBI" id="CHEBI:24875"/>
        <note>catalytic</note>
    </ligand>
</feature>
<evidence type="ECO:0000313" key="7">
    <source>
        <dbReference type="Proteomes" id="UP001220324"/>
    </source>
</evidence>